<evidence type="ECO:0000256" key="1">
    <source>
        <dbReference type="ARBA" id="ARBA00004141"/>
    </source>
</evidence>
<evidence type="ECO:0000256" key="3">
    <source>
        <dbReference type="ARBA" id="ARBA00022989"/>
    </source>
</evidence>
<dbReference type="RefSeq" id="WP_370720337.1">
    <property type="nucleotide sequence ID" value="NZ_JBGGTQ010000009.1"/>
</dbReference>
<dbReference type="Proteomes" id="UP001566476">
    <property type="component" value="Unassembled WGS sequence"/>
</dbReference>
<dbReference type="SUPFAM" id="SSF161098">
    <property type="entry name" value="MetI-like"/>
    <property type="match status" value="1"/>
</dbReference>
<evidence type="ECO:0000256" key="4">
    <source>
        <dbReference type="ARBA" id="ARBA00023136"/>
    </source>
</evidence>
<proteinExistence type="predicted"/>
<feature type="transmembrane region" description="Helical" evidence="5">
    <location>
        <begin position="33"/>
        <end position="50"/>
    </location>
</feature>
<reference evidence="6 7" key="1">
    <citation type="submission" date="2024-07" db="EMBL/GenBank/DDBJ databases">
        <authorList>
            <person name="Thanompreechachai J."/>
            <person name="Duangmal K."/>
        </authorList>
    </citation>
    <scope>NUCLEOTIDE SEQUENCE [LARGE SCALE GENOMIC DNA]</scope>
    <source>
        <strain evidence="6 7">TBRC 1896</strain>
    </source>
</reference>
<dbReference type="InterPro" id="IPR035906">
    <property type="entry name" value="MetI-like_sf"/>
</dbReference>
<evidence type="ECO:0000313" key="7">
    <source>
        <dbReference type="Proteomes" id="UP001566476"/>
    </source>
</evidence>
<evidence type="ECO:0000256" key="2">
    <source>
        <dbReference type="ARBA" id="ARBA00022692"/>
    </source>
</evidence>
<comment type="subcellular location">
    <subcellularLocation>
        <location evidence="1">Membrane</location>
        <topology evidence="1">Multi-pass membrane protein</topology>
    </subcellularLocation>
</comment>
<dbReference type="EMBL" id="JBGGTQ010000009">
    <property type="protein sequence ID" value="MEZ0494104.1"/>
    <property type="molecule type" value="Genomic_DNA"/>
</dbReference>
<evidence type="ECO:0000256" key="5">
    <source>
        <dbReference type="SAM" id="Phobius"/>
    </source>
</evidence>
<keyword evidence="3 5" id="KW-1133">Transmembrane helix</keyword>
<keyword evidence="2 5" id="KW-0812">Transmembrane</keyword>
<gene>
    <name evidence="6" type="ORF">AB2L28_17855</name>
</gene>
<organism evidence="6 7">
    <name type="scientific">Kineococcus mangrovi</name>
    <dbReference type="NCBI Taxonomy" id="1660183"/>
    <lineage>
        <taxon>Bacteria</taxon>
        <taxon>Bacillati</taxon>
        <taxon>Actinomycetota</taxon>
        <taxon>Actinomycetes</taxon>
        <taxon>Kineosporiales</taxon>
        <taxon>Kineosporiaceae</taxon>
        <taxon>Kineococcus</taxon>
    </lineage>
</organism>
<evidence type="ECO:0000313" key="6">
    <source>
        <dbReference type="EMBL" id="MEZ0494104.1"/>
    </source>
</evidence>
<keyword evidence="7" id="KW-1185">Reference proteome</keyword>
<protein>
    <submittedName>
        <fullName evidence="6">Uncharacterized protein</fullName>
    </submittedName>
</protein>
<accession>A0ABV4I5Y6</accession>
<name>A0ABV4I5Y6_9ACTN</name>
<keyword evidence="4 5" id="KW-0472">Membrane</keyword>
<sequence>MFLLVTIVCVALGYAYAWLIERRFDLRDARRWLFLAPVWVTVAVVLLAGARGAGVQGLQSFAFATLVSTVFDVVGRARRRRRRPGVR</sequence>
<comment type="caution">
    <text evidence="6">The sequence shown here is derived from an EMBL/GenBank/DDBJ whole genome shotgun (WGS) entry which is preliminary data.</text>
</comment>